<sequence length="162" mass="18341">MNSGIPHDRLNGFPEGEFVPGVVDLLKGVDPSRMDDERTHRFVAQTLVEAGDRLAFALYGEALALRLKGNALYAWCWWAYGLMTIGHLDKAKEVLQRGLVLDDSDAGFWFEVCRYRIRTHDIAQATLALCRSIRSDPKMLQAAKLDREFSCVWRHVETSSSL</sequence>
<comment type="caution">
    <text evidence="1">The sequence shown here is derived from an EMBL/GenBank/DDBJ whole genome shotgun (WGS) entry which is preliminary data.</text>
</comment>
<evidence type="ECO:0008006" key="3">
    <source>
        <dbReference type="Google" id="ProtNLM"/>
    </source>
</evidence>
<dbReference type="InterPro" id="IPR011990">
    <property type="entry name" value="TPR-like_helical_dom_sf"/>
</dbReference>
<dbReference type="EMBL" id="JAENIL010000006">
    <property type="protein sequence ID" value="MBK1876085.1"/>
    <property type="molecule type" value="Genomic_DNA"/>
</dbReference>
<evidence type="ECO:0000313" key="2">
    <source>
        <dbReference type="Proteomes" id="UP000617628"/>
    </source>
</evidence>
<accession>A0A934RR89</accession>
<dbReference type="Gene3D" id="1.25.40.10">
    <property type="entry name" value="Tetratricopeptide repeat domain"/>
    <property type="match status" value="1"/>
</dbReference>
<reference evidence="1" key="1">
    <citation type="submission" date="2021-01" db="EMBL/GenBank/DDBJ databases">
        <title>Modified the classification status of verrucomicrobia.</title>
        <authorList>
            <person name="Feng X."/>
        </authorList>
    </citation>
    <scope>NUCLEOTIDE SEQUENCE</scope>
    <source>
        <strain evidence="1">KCTC 13126</strain>
    </source>
</reference>
<gene>
    <name evidence="1" type="ORF">JIN87_04350</name>
</gene>
<dbReference type="SUPFAM" id="SSF48452">
    <property type="entry name" value="TPR-like"/>
    <property type="match status" value="1"/>
</dbReference>
<proteinExistence type="predicted"/>
<name>A0A934RR89_9BACT</name>
<evidence type="ECO:0000313" key="1">
    <source>
        <dbReference type="EMBL" id="MBK1876085.1"/>
    </source>
</evidence>
<dbReference type="AlphaFoldDB" id="A0A934RR89"/>
<dbReference type="Proteomes" id="UP000617628">
    <property type="component" value="Unassembled WGS sequence"/>
</dbReference>
<organism evidence="1 2">
    <name type="scientific">Pelagicoccus mobilis</name>
    <dbReference type="NCBI Taxonomy" id="415221"/>
    <lineage>
        <taxon>Bacteria</taxon>
        <taxon>Pseudomonadati</taxon>
        <taxon>Verrucomicrobiota</taxon>
        <taxon>Opitutia</taxon>
        <taxon>Puniceicoccales</taxon>
        <taxon>Pelagicoccaceae</taxon>
        <taxon>Pelagicoccus</taxon>
    </lineage>
</organism>
<dbReference type="RefSeq" id="WP_200354302.1">
    <property type="nucleotide sequence ID" value="NZ_JAENIL010000006.1"/>
</dbReference>
<keyword evidence="2" id="KW-1185">Reference proteome</keyword>
<protein>
    <recommendedName>
        <fullName evidence="3">Tetratricopeptide repeat protein</fullName>
    </recommendedName>
</protein>